<accession>A0ABY6FZT5</accession>
<evidence type="ECO:0000313" key="2">
    <source>
        <dbReference type="Proteomes" id="UP001164305"/>
    </source>
</evidence>
<dbReference type="EMBL" id="CP107020">
    <property type="protein sequence ID" value="UYG15928.1"/>
    <property type="molecule type" value="Genomic_DNA"/>
</dbReference>
<name>A0ABY6FZT5_9MICO</name>
<evidence type="ECO:0000313" key="1">
    <source>
        <dbReference type="EMBL" id="UYG15928.1"/>
    </source>
</evidence>
<gene>
    <name evidence="1" type="ORF">BRM3_09795</name>
</gene>
<sequence length="89" mass="9777">MRRASAVATALPQRYLDPAAPVFTCEAELRADRDIPVRAPRDTETGASWRVLVEEWESFPGDPADGAPDASGAAPERQSRLVYADQMYL</sequence>
<protein>
    <submittedName>
        <fullName evidence="1">Uncharacterized protein</fullName>
    </submittedName>
</protein>
<proteinExistence type="predicted"/>
<organism evidence="1 2">
    <name type="scientific">Brachybacterium huguangmaarense</name>
    <dbReference type="NCBI Taxonomy" id="1652028"/>
    <lineage>
        <taxon>Bacteria</taxon>
        <taxon>Bacillati</taxon>
        <taxon>Actinomycetota</taxon>
        <taxon>Actinomycetes</taxon>
        <taxon>Micrococcales</taxon>
        <taxon>Dermabacteraceae</taxon>
        <taxon>Brachybacterium</taxon>
    </lineage>
</organism>
<keyword evidence="2" id="KW-1185">Reference proteome</keyword>
<reference evidence="1" key="1">
    <citation type="submission" date="2022-10" db="EMBL/GenBank/DDBJ databases">
        <title>Whole-Genome Sequencing of Brachybacterium huguangmaarense BRM-3, Isolated from Betula schmidtii.</title>
        <authorList>
            <person name="Haam D."/>
        </authorList>
    </citation>
    <scope>NUCLEOTIDE SEQUENCE</scope>
    <source>
        <strain evidence="1">BRM-3</strain>
    </source>
</reference>
<dbReference type="RefSeq" id="WP_263593141.1">
    <property type="nucleotide sequence ID" value="NZ_CP107020.1"/>
</dbReference>
<dbReference type="Proteomes" id="UP001164305">
    <property type="component" value="Chromosome"/>
</dbReference>